<organism evidence="2 3">
    <name type="scientific">Streptomyces thermocarboxydovorans</name>
    <dbReference type="NCBI Taxonomy" id="59298"/>
    <lineage>
        <taxon>Bacteria</taxon>
        <taxon>Bacillati</taxon>
        <taxon>Actinomycetota</taxon>
        <taxon>Actinomycetes</taxon>
        <taxon>Kitasatosporales</taxon>
        <taxon>Streptomycetaceae</taxon>
        <taxon>Streptomyces</taxon>
    </lineage>
</organism>
<name>A0ABN1HPZ7_9ACTN</name>
<feature type="region of interest" description="Disordered" evidence="1">
    <location>
        <begin position="41"/>
        <end position="95"/>
    </location>
</feature>
<dbReference type="EMBL" id="BAAAGU010000054">
    <property type="protein sequence ID" value="GAA0662327.1"/>
    <property type="molecule type" value="Genomic_DNA"/>
</dbReference>
<feature type="compositionally biased region" description="Polar residues" evidence="1">
    <location>
        <begin position="53"/>
        <end position="88"/>
    </location>
</feature>
<feature type="region of interest" description="Disordered" evidence="1">
    <location>
        <begin position="1"/>
        <end position="25"/>
    </location>
</feature>
<protein>
    <submittedName>
        <fullName evidence="2">Uncharacterized protein</fullName>
    </submittedName>
</protein>
<evidence type="ECO:0000313" key="3">
    <source>
        <dbReference type="Proteomes" id="UP001500724"/>
    </source>
</evidence>
<proteinExistence type="predicted"/>
<accession>A0ABN1HPZ7</accession>
<comment type="caution">
    <text evidence="2">The sequence shown here is derived from an EMBL/GenBank/DDBJ whole genome shotgun (WGS) entry which is preliminary data.</text>
</comment>
<evidence type="ECO:0000313" key="2">
    <source>
        <dbReference type="EMBL" id="GAA0662327.1"/>
    </source>
</evidence>
<reference evidence="2 3" key="1">
    <citation type="journal article" date="2019" name="Int. J. Syst. Evol. Microbiol.">
        <title>The Global Catalogue of Microorganisms (GCM) 10K type strain sequencing project: providing services to taxonomists for standard genome sequencing and annotation.</title>
        <authorList>
            <consortium name="The Broad Institute Genomics Platform"/>
            <consortium name="The Broad Institute Genome Sequencing Center for Infectious Disease"/>
            <person name="Wu L."/>
            <person name="Ma J."/>
        </authorList>
    </citation>
    <scope>NUCLEOTIDE SEQUENCE [LARGE SCALE GENOMIC DNA]</scope>
    <source>
        <strain evidence="2 3">JCM 10367</strain>
    </source>
</reference>
<keyword evidence="3" id="KW-1185">Reference proteome</keyword>
<dbReference type="Proteomes" id="UP001500724">
    <property type="component" value="Unassembled WGS sequence"/>
</dbReference>
<sequence>MSQGPAAFQEPSAEPGLRGEVPLAQEDGAQFLHAVRIGEAGEPSAKVLPQPTPSLISSEAKWSSRITRHSPAQESPASARRASSTISQAKLGAQK</sequence>
<evidence type="ECO:0000256" key="1">
    <source>
        <dbReference type="SAM" id="MobiDB-lite"/>
    </source>
</evidence>
<gene>
    <name evidence="2" type="ORF">GCM10009535_47440</name>
</gene>